<reference evidence="1 2" key="1">
    <citation type="submission" date="2006-10" db="EMBL/GenBank/DDBJ databases">
        <title>Complete sequence of chromosome of Pelobacter propionicus DSM 2379.</title>
        <authorList>
            <consortium name="US DOE Joint Genome Institute"/>
            <person name="Copeland A."/>
            <person name="Lucas S."/>
            <person name="Lapidus A."/>
            <person name="Barry K."/>
            <person name="Detter J.C."/>
            <person name="Glavina del Rio T."/>
            <person name="Hammon N."/>
            <person name="Israni S."/>
            <person name="Dalin E."/>
            <person name="Tice H."/>
            <person name="Pitluck S."/>
            <person name="Saunders E."/>
            <person name="Brettin T."/>
            <person name="Bruce D."/>
            <person name="Han C."/>
            <person name="Tapia R."/>
            <person name="Schmutz J."/>
            <person name="Larimer F."/>
            <person name="Land M."/>
            <person name="Hauser L."/>
            <person name="Kyrpides N."/>
            <person name="Kim E."/>
            <person name="Lovley D."/>
            <person name="Richardson P."/>
        </authorList>
    </citation>
    <scope>NUCLEOTIDE SEQUENCE [LARGE SCALE GENOMIC DNA]</scope>
    <source>
        <strain evidence="2">DSM 2379 / NBRC 103807 / OttBd1</strain>
    </source>
</reference>
<keyword evidence="2" id="KW-1185">Reference proteome</keyword>
<evidence type="ECO:0000313" key="2">
    <source>
        <dbReference type="Proteomes" id="UP000006732"/>
    </source>
</evidence>
<accession>A1AUX9</accession>
<dbReference type="Proteomes" id="UP000006732">
    <property type="component" value="Chromosome"/>
</dbReference>
<protein>
    <submittedName>
        <fullName evidence="1">Uncharacterized protein</fullName>
    </submittedName>
</protein>
<dbReference type="EMBL" id="CP000482">
    <property type="protein sequence ID" value="ABL01150.1"/>
    <property type="molecule type" value="Genomic_DNA"/>
</dbReference>
<evidence type="ECO:0000313" key="1">
    <source>
        <dbReference type="EMBL" id="ABL01150.1"/>
    </source>
</evidence>
<name>A1AUX9_PELPD</name>
<proteinExistence type="predicted"/>
<dbReference type="HOGENOM" id="CLU_2331233_0_0_7"/>
<organism evidence="1 2">
    <name type="scientific">Pelobacter propionicus (strain DSM 2379 / NBRC 103807 / OttBd1)</name>
    <dbReference type="NCBI Taxonomy" id="338966"/>
    <lineage>
        <taxon>Bacteria</taxon>
        <taxon>Pseudomonadati</taxon>
        <taxon>Thermodesulfobacteriota</taxon>
        <taxon>Desulfuromonadia</taxon>
        <taxon>Desulfuromonadales</taxon>
        <taxon>Desulfuromonadaceae</taxon>
        <taxon>Pelobacter</taxon>
    </lineage>
</organism>
<dbReference type="AlphaFoldDB" id="A1AUX9"/>
<dbReference type="KEGG" id="ppd:Ppro_3558"/>
<dbReference type="STRING" id="338966.Ppro_3558"/>
<gene>
    <name evidence="1" type="ordered locus">Ppro_3558</name>
</gene>
<sequence>MKKYIIIILALLSLFYICGCSNSDYMTEEELSEMSLYSLNEYAYKLEGKMLSLDGVPSEIKSSIVLRRSCTHQNSRLLTEYIISLQKLIVTHKAIINH</sequence>